<dbReference type="RefSeq" id="XP_005761084.1">
    <property type="nucleotide sequence ID" value="XM_005761027.1"/>
</dbReference>
<protein>
    <submittedName>
        <fullName evidence="1">Uncharacterized protein</fullName>
    </submittedName>
</protein>
<dbReference type="AlphaFoldDB" id="A0A0D3IBM0"/>
<dbReference type="KEGG" id="ehx:EMIHUDRAFT_106024"/>
<dbReference type="EnsemblProtists" id="EOD08655">
    <property type="protein sequence ID" value="EOD08655"/>
    <property type="gene ID" value="EMIHUDRAFT_106024"/>
</dbReference>
<reference evidence="2" key="1">
    <citation type="journal article" date="2013" name="Nature">
        <title>Pan genome of the phytoplankton Emiliania underpins its global distribution.</title>
        <authorList>
            <person name="Read B.A."/>
            <person name="Kegel J."/>
            <person name="Klute M.J."/>
            <person name="Kuo A."/>
            <person name="Lefebvre S.C."/>
            <person name="Maumus F."/>
            <person name="Mayer C."/>
            <person name="Miller J."/>
            <person name="Monier A."/>
            <person name="Salamov A."/>
            <person name="Young J."/>
            <person name="Aguilar M."/>
            <person name="Claverie J.M."/>
            <person name="Frickenhaus S."/>
            <person name="Gonzalez K."/>
            <person name="Herman E.K."/>
            <person name="Lin Y.C."/>
            <person name="Napier J."/>
            <person name="Ogata H."/>
            <person name="Sarno A.F."/>
            <person name="Shmutz J."/>
            <person name="Schroeder D."/>
            <person name="de Vargas C."/>
            <person name="Verret F."/>
            <person name="von Dassow P."/>
            <person name="Valentin K."/>
            <person name="Van de Peer Y."/>
            <person name="Wheeler G."/>
            <person name="Dacks J.B."/>
            <person name="Delwiche C.F."/>
            <person name="Dyhrman S.T."/>
            <person name="Glockner G."/>
            <person name="John U."/>
            <person name="Richards T."/>
            <person name="Worden A.Z."/>
            <person name="Zhang X."/>
            <person name="Grigoriev I.V."/>
            <person name="Allen A.E."/>
            <person name="Bidle K."/>
            <person name="Borodovsky M."/>
            <person name="Bowler C."/>
            <person name="Brownlee C."/>
            <person name="Cock J.M."/>
            <person name="Elias M."/>
            <person name="Gladyshev V.N."/>
            <person name="Groth M."/>
            <person name="Guda C."/>
            <person name="Hadaegh A."/>
            <person name="Iglesias-Rodriguez M.D."/>
            <person name="Jenkins J."/>
            <person name="Jones B.M."/>
            <person name="Lawson T."/>
            <person name="Leese F."/>
            <person name="Lindquist E."/>
            <person name="Lobanov A."/>
            <person name="Lomsadze A."/>
            <person name="Malik S.B."/>
            <person name="Marsh M.E."/>
            <person name="Mackinder L."/>
            <person name="Mock T."/>
            <person name="Mueller-Roeber B."/>
            <person name="Pagarete A."/>
            <person name="Parker M."/>
            <person name="Probert I."/>
            <person name="Quesneville H."/>
            <person name="Raines C."/>
            <person name="Rensing S.A."/>
            <person name="Riano-Pachon D.M."/>
            <person name="Richier S."/>
            <person name="Rokitta S."/>
            <person name="Shiraiwa Y."/>
            <person name="Soanes D.M."/>
            <person name="van der Giezen M."/>
            <person name="Wahlund T.M."/>
            <person name="Williams B."/>
            <person name="Wilson W."/>
            <person name="Wolfe G."/>
            <person name="Wurch L.L."/>
        </authorList>
    </citation>
    <scope>NUCLEOTIDE SEQUENCE</scope>
</reference>
<dbReference type="GeneID" id="17254810"/>
<dbReference type="Proteomes" id="UP000013827">
    <property type="component" value="Unassembled WGS sequence"/>
</dbReference>
<organism evidence="1 2">
    <name type="scientific">Emiliania huxleyi (strain CCMP1516)</name>
    <dbReference type="NCBI Taxonomy" id="280463"/>
    <lineage>
        <taxon>Eukaryota</taxon>
        <taxon>Haptista</taxon>
        <taxon>Haptophyta</taxon>
        <taxon>Prymnesiophyceae</taxon>
        <taxon>Isochrysidales</taxon>
        <taxon>Noelaerhabdaceae</taxon>
        <taxon>Emiliania</taxon>
    </lineage>
</organism>
<proteinExistence type="predicted"/>
<accession>A0A0D3IBM0</accession>
<keyword evidence="2" id="KW-1185">Reference proteome</keyword>
<sequence>MLLAFSSSRRSALTGAGACALLPIAARADLPIATYCIPGVTAERCRGVFWETGKLYRKQGAESVVVSEGDYRAAVASLSGLQNTLAGLRTQRSAKDLSAAAAEARATLRRTGGWLCTALDEERRYDSEFQLNEALAALDEVDRAGLAGDEAGLAPGFGQTSLLYERALKSLDAFLAGLPELPTAVL</sequence>
<dbReference type="HOGENOM" id="CLU_1457044_0_0_1"/>
<reference evidence="1" key="2">
    <citation type="submission" date="2024-10" db="UniProtKB">
        <authorList>
            <consortium name="EnsemblProtists"/>
        </authorList>
    </citation>
    <scope>IDENTIFICATION</scope>
</reference>
<dbReference type="PaxDb" id="2903-EOD08655"/>
<evidence type="ECO:0000313" key="2">
    <source>
        <dbReference type="Proteomes" id="UP000013827"/>
    </source>
</evidence>
<evidence type="ECO:0000313" key="1">
    <source>
        <dbReference type="EnsemblProtists" id="EOD08655"/>
    </source>
</evidence>
<name>A0A0D3IBM0_EMIH1</name>